<feature type="region of interest" description="Disordered" evidence="1">
    <location>
        <begin position="1"/>
        <end position="78"/>
    </location>
</feature>
<protein>
    <submittedName>
        <fullName evidence="2">Uncharacterized protein</fullName>
    </submittedName>
</protein>
<dbReference type="EMBL" id="JAUSVR010000012">
    <property type="protein sequence ID" value="MDQ0512374.1"/>
    <property type="molecule type" value="Genomic_DNA"/>
</dbReference>
<proteinExistence type="predicted"/>
<organism evidence="2 3">
    <name type="scientific">Ancylobacter amanitiformis</name>
    <dbReference type="NCBI Taxonomy" id="217069"/>
    <lineage>
        <taxon>Bacteria</taxon>
        <taxon>Pseudomonadati</taxon>
        <taxon>Pseudomonadota</taxon>
        <taxon>Alphaproteobacteria</taxon>
        <taxon>Hyphomicrobiales</taxon>
        <taxon>Xanthobacteraceae</taxon>
        <taxon>Ancylobacter</taxon>
    </lineage>
</organism>
<keyword evidence="3" id="KW-1185">Reference proteome</keyword>
<reference evidence="2 3" key="1">
    <citation type="submission" date="2023-07" db="EMBL/GenBank/DDBJ databases">
        <title>Genomic Encyclopedia of Type Strains, Phase IV (KMG-IV): sequencing the most valuable type-strain genomes for metagenomic binning, comparative biology and taxonomic classification.</title>
        <authorList>
            <person name="Goeker M."/>
        </authorList>
    </citation>
    <scope>NUCLEOTIDE SEQUENCE [LARGE SCALE GENOMIC DNA]</scope>
    <source>
        <strain evidence="2 3">DSM 15561</strain>
    </source>
</reference>
<evidence type="ECO:0000313" key="3">
    <source>
        <dbReference type="Proteomes" id="UP001235094"/>
    </source>
</evidence>
<evidence type="ECO:0000313" key="2">
    <source>
        <dbReference type="EMBL" id="MDQ0512374.1"/>
    </source>
</evidence>
<dbReference type="Proteomes" id="UP001235094">
    <property type="component" value="Unassembled WGS sequence"/>
</dbReference>
<sequence>MNLGADMVRDEPNNALAVSGREPLTRVGQSLREPVDPQPPVRVQHHLDDGRVFQMPGDRRTQRRAQHPRAAGKTLMML</sequence>
<gene>
    <name evidence="2" type="ORF">QOZ99_003279</name>
</gene>
<accession>A0ABU0LUH9</accession>
<comment type="caution">
    <text evidence="2">The sequence shown here is derived from an EMBL/GenBank/DDBJ whole genome shotgun (WGS) entry which is preliminary data.</text>
</comment>
<name>A0ABU0LUH9_9HYPH</name>
<evidence type="ECO:0000256" key="1">
    <source>
        <dbReference type="SAM" id="MobiDB-lite"/>
    </source>
</evidence>